<evidence type="ECO:0000256" key="2">
    <source>
        <dbReference type="ARBA" id="ARBA00022801"/>
    </source>
</evidence>
<keyword evidence="1 7" id="KW-0547">Nucleotide-binding</keyword>
<feature type="domain" description="Helicase C-terminal" evidence="11">
    <location>
        <begin position="376"/>
        <end position="537"/>
    </location>
</feature>
<dbReference type="SMART" id="SM00490">
    <property type="entry name" value="HELICc"/>
    <property type="match status" value="1"/>
</dbReference>
<dbReference type="PROSITE" id="PS51195">
    <property type="entry name" value="Q_MOTIF"/>
    <property type="match status" value="1"/>
</dbReference>
<dbReference type="Proteomes" id="UP001142055">
    <property type="component" value="Chromosome 1"/>
</dbReference>
<dbReference type="InterPro" id="IPR000629">
    <property type="entry name" value="RNA-helicase_DEAD-box_CS"/>
</dbReference>
<accession>A0A9Q0MDF1</accession>
<feature type="coiled-coil region" evidence="9">
    <location>
        <begin position="579"/>
        <end position="620"/>
    </location>
</feature>
<evidence type="ECO:0000313" key="14">
    <source>
        <dbReference type="Proteomes" id="UP001142055"/>
    </source>
</evidence>
<evidence type="ECO:0000256" key="5">
    <source>
        <dbReference type="ARBA" id="ARBA00022884"/>
    </source>
</evidence>
<feature type="domain" description="DEAD-box RNA helicase Q" evidence="12">
    <location>
        <begin position="122"/>
        <end position="150"/>
    </location>
</feature>
<dbReference type="Pfam" id="PF00270">
    <property type="entry name" value="DEAD"/>
    <property type="match status" value="1"/>
</dbReference>
<dbReference type="InterPro" id="IPR027417">
    <property type="entry name" value="P-loop_NTPase"/>
</dbReference>
<protein>
    <recommendedName>
        <fullName evidence="8">ATP-dependent RNA helicase</fullName>
        <ecNumber evidence="8">3.6.4.13</ecNumber>
    </recommendedName>
</protein>
<evidence type="ECO:0000256" key="8">
    <source>
        <dbReference type="RuleBase" id="RU365068"/>
    </source>
</evidence>
<keyword evidence="3 7" id="KW-0347">Helicase</keyword>
<reference evidence="13" key="1">
    <citation type="submission" date="2022-12" db="EMBL/GenBank/DDBJ databases">
        <title>Genome assemblies of Blomia tropicalis.</title>
        <authorList>
            <person name="Cui Y."/>
        </authorList>
    </citation>
    <scope>NUCLEOTIDE SEQUENCE</scope>
    <source>
        <tissue evidence="13">Adult mites</tissue>
    </source>
</reference>
<comment type="function">
    <text evidence="8">RNA helicase.</text>
</comment>
<dbReference type="PROSITE" id="PS51192">
    <property type="entry name" value="HELICASE_ATP_BIND_1"/>
    <property type="match status" value="1"/>
</dbReference>
<dbReference type="InterPro" id="IPR001650">
    <property type="entry name" value="Helicase_C-like"/>
</dbReference>
<dbReference type="GO" id="GO:0016787">
    <property type="term" value="F:hydrolase activity"/>
    <property type="evidence" value="ECO:0007669"/>
    <property type="project" value="UniProtKB-KW"/>
</dbReference>
<dbReference type="GO" id="GO:0003724">
    <property type="term" value="F:RNA helicase activity"/>
    <property type="evidence" value="ECO:0007669"/>
    <property type="project" value="UniProtKB-EC"/>
</dbReference>
<evidence type="ECO:0000256" key="1">
    <source>
        <dbReference type="ARBA" id="ARBA00022741"/>
    </source>
</evidence>
<dbReference type="GO" id="GO:0005524">
    <property type="term" value="F:ATP binding"/>
    <property type="evidence" value="ECO:0007669"/>
    <property type="project" value="UniProtKB-UniRule"/>
</dbReference>
<dbReference type="InterPro" id="IPR014001">
    <property type="entry name" value="Helicase_ATP-bd"/>
</dbReference>
<feature type="short sequence motif" description="Q motif" evidence="6">
    <location>
        <begin position="122"/>
        <end position="150"/>
    </location>
</feature>
<gene>
    <name evidence="13" type="ORF">RDWZM_002406</name>
</gene>
<comment type="domain">
    <text evidence="8">The Q motif is unique to and characteristic of the DEAD box family of RNA helicases and controls ATP binding and hydrolysis.</text>
</comment>
<keyword evidence="5 8" id="KW-0694">RNA-binding</keyword>
<evidence type="ECO:0000313" key="13">
    <source>
        <dbReference type="EMBL" id="KAJ6223861.1"/>
    </source>
</evidence>
<dbReference type="EC" id="3.6.4.13" evidence="8"/>
<dbReference type="EMBL" id="JAPWDV010000001">
    <property type="protein sequence ID" value="KAJ6223861.1"/>
    <property type="molecule type" value="Genomic_DNA"/>
</dbReference>
<comment type="catalytic activity">
    <reaction evidence="8">
        <text>ATP + H2O = ADP + phosphate + H(+)</text>
        <dbReference type="Rhea" id="RHEA:13065"/>
        <dbReference type="ChEBI" id="CHEBI:15377"/>
        <dbReference type="ChEBI" id="CHEBI:15378"/>
        <dbReference type="ChEBI" id="CHEBI:30616"/>
        <dbReference type="ChEBI" id="CHEBI:43474"/>
        <dbReference type="ChEBI" id="CHEBI:456216"/>
        <dbReference type="EC" id="3.6.4.13"/>
    </reaction>
</comment>
<dbReference type="AlphaFoldDB" id="A0A9Q0MDF1"/>
<dbReference type="CDD" id="cd18787">
    <property type="entry name" value="SF2_C_DEAD"/>
    <property type="match status" value="1"/>
</dbReference>
<dbReference type="PROSITE" id="PS51194">
    <property type="entry name" value="HELICASE_CTER"/>
    <property type="match status" value="1"/>
</dbReference>
<evidence type="ECO:0000259" key="11">
    <source>
        <dbReference type="PROSITE" id="PS51194"/>
    </source>
</evidence>
<keyword evidence="9" id="KW-0175">Coiled coil</keyword>
<dbReference type="Pfam" id="PF00271">
    <property type="entry name" value="Helicase_C"/>
    <property type="match status" value="1"/>
</dbReference>
<evidence type="ECO:0000259" key="12">
    <source>
        <dbReference type="PROSITE" id="PS51195"/>
    </source>
</evidence>
<evidence type="ECO:0000256" key="7">
    <source>
        <dbReference type="RuleBase" id="RU000492"/>
    </source>
</evidence>
<keyword evidence="14" id="KW-1185">Reference proteome</keyword>
<evidence type="ECO:0000256" key="3">
    <source>
        <dbReference type="ARBA" id="ARBA00022806"/>
    </source>
</evidence>
<organism evidence="13 14">
    <name type="scientific">Blomia tropicalis</name>
    <name type="common">Mite</name>
    <dbReference type="NCBI Taxonomy" id="40697"/>
    <lineage>
        <taxon>Eukaryota</taxon>
        <taxon>Metazoa</taxon>
        <taxon>Ecdysozoa</taxon>
        <taxon>Arthropoda</taxon>
        <taxon>Chelicerata</taxon>
        <taxon>Arachnida</taxon>
        <taxon>Acari</taxon>
        <taxon>Acariformes</taxon>
        <taxon>Sarcoptiformes</taxon>
        <taxon>Astigmata</taxon>
        <taxon>Glycyphagoidea</taxon>
        <taxon>Echimyopodidae</taxon>
        <taxon>Blomia</taxon>
    </lineage>
</organism>
<comment type="similarity">
    <text evidence="7">Belongs to the DEAD box helicase family.</text>
</comment>
<dbReference type="GO" id="GO:0003723">
    <property type="term" value="F:RNA binding"/>
    <property type="evidence" value="ECO:0007669"/>
    <property type="project" value="UniProtKB-UniRule"/>
</dbReference>
<dbReference type="Gene3D" id="3.40.50.300">
    <property type="entry name" value="P-loop containing nucleotide triphosphate hydrolases"/>
    <property type="match status" value="2"/>
</dbReference>
<proteinExistence type="inferred from homology"/>
<dbReference type="SUPFAM" id="SSF52540">
    <property type="entry name" value="P-loop containing nucleoside triphosphate hydrolases"/>
    <property type="match status" value="2"/>
</dbReference>
<evidence type="ECO:0000256" key="4">
    <source>
        <dbReference type="ARBA" id="ARBA00022840"/>
    </source>
</evidence>
<name>A0A9Q0MDF1_BLOTA</name>
<dbReference type="PANTHER" id="PTHR24031">
    <property type="entry name" value="RNA HELICASE"/>
    <property type="match status" value="1"/>
</dbReference>
<dbReference type="PROSITE" id="PS00039">
    <property type="entry name" value="DEAD_ATP_HELICASE"/>
    <property type="match status" value="1"/>
</dbReference>
<dbReference type="InterPro" id="IPR014014">
    <property type="entry name" value="RNA_helicase_DEAD_Q_motif"/>
</dbReference>
<feature type="domain" description="Helicase ATP-binding" evidence="10">
    <location>
        <begin position="154"/>
        <end position="343"/>
    </location>
</feature>
<evidence type="ECO:0000256" key="9">
    <source>
        <dbReference type="SAM" id="Coils"/>
    </source>
</evidence>
<sequence>MALKRKIKKHKKSGTIIEHNWKPIAIECSEGFNQDDFAGLVGLEELEGGSFVDSSSRNNQLRETIIDSNNIENRKNKKKIKKQKTNSNFNVIRDPSLVNEDDDELEFEEFHGDDDNQNLDMSEWESLSVPEPIVNCLRNLRMPNPTPIQKATISTAIESGRNVYGAAPTGSGKTLAFSIPMVAGLLKDSDDNKHVKALVLTPTRELAVQIKKHMENIIPKEAGKSKLKVALVVGGLAVQKQERILSKNIPDIVVATTGRLWELINGGNIKSLNRETMNAIKYLIIDEADRMIEKSHFDELKLLLNLLQFTNSQIDRQIFIFSATLTMNKKKKLNKKKKNNESNDPNLLQLLQLDQSTMLVVDLTEGGSKSTPSSDQLEEKIVNCMKEEKDLYLYYFIMENPGRTIIFCNSIDCIRRLVNVFKFLQLSPLAIHSSMQQKRRLAAIERFTTNPNSILIATDVASRGLDIPSVNHVVHYQCPRSAEIYIHRAGRTARVDQHGLSLILCDPQEEAFFLKDFFRILHKQISDLSSYETRSIILRKLKERIRLAQLCDETEHRLRKERTNESWFIDAARSADIILSEDESDIEDLDDESSETKRNKAKNNRKLKNLRGQLNSLLKQKISFQLK</sequence>
<dbReference type="SMART" id="SM00487">
    <property type="entry name" value="DEXDc"/>
    <property type="match status" value="1"/>
</dbReference>
<keyword evidence="4 7" id="KW-0067">ATP-binding</keyword>
<dbReference type="InterPro" id="IPR011545">
    <property type="entry name" value="DEAD/DEAH_box_helicase_dom"/>
</dbReference>
<evidence type="ECO:0000256" key="6">
    <source>
        <dbReference type="PROSITE-ProRule" id="PRU00552"/>
    </source>
</evidence>
<evidence type="ECO:0000259" key="10">
    <source>
        <dbReference type="PROSITE" id="PS51192"/>
    </source>
</evidence>
<comment type="caution">
    <text evidence="13">The sequence shown here is derived from an EMBL/GenBank/DDBJ whole genome shotgun (WGS) entry which is preliminary data.</text>
</comment>
<dbReference type="OMA" id="QMIQKAR"/>
<keyword evidence="2 7" id="KW-0378">Hydrolase</keyword>